<name>A0AC35U355_9BILA</name>
<organism evidence="1 2">
    <name type="scientific">Rhabditophanes sp. KR3021</name>
    <dbReference type="NCBI Taxonomy" id="114890"/>
    <lineage>
        <taxon>Eukaryota</taxon>
        <taxon>Metazoa</taxon>
        <taxon>Ecdysozoa</taxon>
        <taxon>Nematoda</taxon>
        <taxon>Chromadorea</taxon>
        <taxon>Rhabditida</taxon>
        <taxon>Tylenchina</taxon>
        <taxon>Panagrolaimomorpha</taxon>
        <taxon>Strongyloidoidea</taxon>
        <taxon>Alloionematidae</taxon>
        <taxon>Rhabditophanes</taxon>
    </lineage>
</organism>
<proteinExistence type="predicted"/>
<sequence length="340" mass="38962">MYPNLPDSFRDFQNENTTIPSNQPNFNSSFFLDQNNFFTPTNTYSPPENQREWFPNSYADHSQTTASATLPAGFNRLLLSETPPHSNSQIRVQPLIRIPSQEWNHPNRYSSFNQLSHQPTYQDQPANLNFPGTSFTSVYNQHVSTTVHVFPTFEQQQQLHKPLTSTHPPTLQHHPHMLNEDGKLFSCQTCGKQYCRKSTLKAHFKQHMSGQRPFTCKLCGKGFSQAANLTAHTRVHTGEKPFRCSTCNRHFSQSSSLVTHKRTHSGERPYPCKHCDKAFTDSSTLTKHLRTHSGIKPYGCEVCQMKFSQSGNLHRHMKTHKQLAPSTLINNNIMYKTEVI</sequence>
<evidence type="ECO:0000313" key="2">
    <source>
        <dbReference type="WBParaSite" id="RSKR_0000733400.1"/>
    </source>
</evidence>
<dbReference type="WBParaSite" id="RSKR_0000733400.1">
    <property type="protein sequence ID" value="RSKR_0000733400.1"/>
    <property type="gene ID" value="RSKR_0000733400"/>
</dbReference>
<accession>A0AC35U355</accession>
<reference evidence="2" key="1">
    <citation type="submission" date="2016-11" db="UniProtKB">
        <authorList>
            <consortium name="WormBaseParasite"/>
        </authorList>
    </citation>
    <scope>IDENTIFICATION</scope>
    <source>
        <strain evidence="2">KR3021</strain>
    </source>
</reference>
<evidence type="ECO:0000313" key="1">
    <source>
        <dbReference type="Proteomes" id="UP000095286"/>
    </source>
</evidence>
<dbReference type="Proteomes" id="UP000095286">
    <property type="component" value="Unplaced"/>
</dbReference>
<protein>
    <submittedName>
        <fullName evidence="2">Protein krueppel</fullName>
    </submittedName>
</protein>